<evidence type="ECO:0000259" key="9">
    <source>
        <dbReference type="Pfam" id="PF10659"/>
    </source>
</evidence>
<evidence type="ECO:0000256" key="4">
    <source>
        <dbReference type="ARBA" id="ARBA00022622"/>
    </source>
</evidence>
<name>A0A1J0R5U4_9TRYP</name>
<protein>
    <submittedName>
        <fullName evidence="10">Variant surface glycoprotein 1125.389</fullName>
    </submittedName>
</protein>
<keyword evidence="8" id="KW-0732">Signal</keyword>
<evidence type="ECO:0000256" key="5">
    <source>
        <dbReference type="ARBA" id="ARBA00023136"/>
    </source>
</evidence>
<proteinExistence type="predicted"/>
<feature type="domain" description="Trypanosome variant surface glycoprotein C-terminal" evidence="9">
    <location>
        <begin position="390"/>
        <end position="473"/>
    </location>
</feature>
<dbReference type="EMBL" id="KX699229">
    <property type="protein sequence ID" value="APD73185.1"/>
    <property type="molecule type" value="Genomic_DNA"/>
</dbReference>
<evidence type="ECO:0000256" key="7">
    <source>
        <dbReference type="ARBA" id="ARBA00023288"/>
    </source>
</evidence>
<sequence length="475" mass="50360">MKATAVLFSILYVLASSSAAELQDCSTPCACQARAEAIARHIKNKLDSATQTAADNAKQALKLTAAASVADRETAKFLAPVTAIALATIANDAAALKDATPTITKAIETFTAAAVHYSLVTTLTGEVQAADLDASGNSHYGDANVAAATIAPKAENTCPGAKDERQISAEAAQFPPDLKFKQTDLHMAIHITCAKDSGDASDGAIVGNKIKTKASFSTSAISKNNGALSNGAFKPIATGTLLTQETTPQTLNAGSKSIQEAVTKLEQIKPLTDSDIFTANTKLREYVKTQIYNLQPADKEQQAVATQITEHIPANYGAGSAGFTDKIWKAAKGIPLEYLTARQIERKKLEIVTDIDDLATAVALALSKEETKPEKPCETETIAKKHKDDCSTITGKTQCNDKHGCKYNEKNSKCEKDTAKATAAETTSKSSDKKNQDECKDGCKWENNACNDSSILLNSKFSLNMAAAIVSLVEF</sequence>
<keyword evidence="5" id="KW-0472">Membrane</keyword>
<dbReference type="GO" id="GO:0098552">
    <property type="term" value="C:side of membrane"/>
    <property type="evidence" value="ECO:0007669"/>
    <property type="project" value="UniProtKB-KW"/>
</dbReference>
<organism evidence="10">
    <name type="scientific">Trypanosoma brucei</name>
    <dbReference type="NCBI Taxonomy" id="5691"/>
    <lineage>
        <taxon>Eukaryota</taxon>
        <taxon>Discoba</taxon>
        <taxon>Euglenozoa</taxon>
        <taxon>Kinetoplastea</taxon>
        <taxon>Metakinetoplastina</taxon>
        <taxon>Trypanosomatida</taxon>
        <taxon>Trypanosomatidae</taxon>
        <taxon>Trypanosoma</taxon>
    </lineage>
</organism>
<evidence type="ECO:0000313" key="10">
    <source>
        <dbReference type="EMBL" id="APD73185.1"/>
    </source>
</evidence>
<dbReference type="VEuPathDB" id="TriTrypDB:Tb427_000459100"/>
<comment type="function">
    <text evidence="1">VSG forms a coat on the surface of the parasite. The trypanosome evades the immune response of the host by expressing a series of antigenically distinct VSGs from an estimated 1000 VSG genes.</text>
</comment>
<keyword evidence="4" id="KW-0336">GPI-anchor</keyword>
<evidence type="ECO:0000256" key="6">
    <source>
        <dbReference type="ARBA" id="ARBA00023180"/>
    </source>
</evidence>
<dbReference type="SUPFAM" id="SSF58087">
    <property type="entry name" value="Variant surface glycoprotein (N-terminal domain)"/>
    <property type="match status" value="1"/>
</dbReference>
<dbReference type="InterPro" id="IPR019609">
    <property type="entry name" value="Variant_surf_glycoprt_trypan_C"/>
</dbReference>
<dbReference type="AlphaFoldDB" id="A0A1J0R5U4"/>
<keyword evidence="3" id="KW-1003">Cell membrane</keyword>
<dbReference type="VEuPathDB" id="TriTrypDB:Tb1125.5.4730"/>
<keyword evidence="7" id="KW-0449">Lipoprotein</keyword>
<reference evidence="10" key="1">
    <citation type="submission" date="2016-08" db="EMBL/GenBank/DDBJ databases">
        <title>VSG repertoire of Trypanosoma brucei EATRO 1125.</title>
        <authorList>
            <person name="Cross G.A."/>
        </authorList>
    </citation>
    <scope>NUCLEOTIDE SEQUENCE</scope>
    <source>
        <strain evidence="10">EATRO 1125</strain>
    </source>
</reference>
<evidence type="ECO:0000256" key="2">
    <source>
        <dbReference type="ARBA" id="ARBA00004609"/>
    </source>
</evidence>
<dbReference type="Pfam" id="PF10659">
    <property type="entry name" value="Trypan_glycop_C"/>
    <property type="match status" value="1"/>
</dbReference>
<evidence type="ECO:0000256" key="1">
    <source>
        <dbReference type="ARBA" id="ARBA00002523"/>
    </source>
</evidence>
<keyword evidence="6" id="KW-0325">Glycoprotein</keyword>
<accession>A0A1J0R5U4</accession>
<feature type="chain" id="PRO_5012384973" evidence="8">
    <location>
        <begin position="20"/>
        <end position="475"/>
    </location>
</feature>
<evidence type="ECO:0000256" key="8">
    <source>
        <dbReference type="SAM" id="SignalP"/>
    </source>
</evidence>
<evidence type="ECO:0000256" key="3">
    <source>
        <dbReference type="ARBA" id="ARBA00022475"/>
    </source>
</evidence>
<comment type="subcellular location">
    <subcellularLocation>
        <location evidence="2">Cell membrane</location>
        <topology evidence="2">Lipid-anchor</topology>
        <topology evidence="2">GPI-anchor</topology>
    </subcellularLocation>
</comment>
<dbReference type="GO" id="GO:0005886">
    <property type="term" value="C:plasma membrane"/>
    <property type="evidence" value="ECO:0007669"/>
    <property type="project" value="UniProtKB-SubCell"/>
</dbReference>
<feature type="signal peptide" evidence="8">
    <location>
        <begin position="1"/>
        <end position="19"/>
    </location>
</feature>